<name>A0A427A341_ENSVE</name>
<dbReference type="Proteomes" id="UP000287651">
    <property type="component" value="Unassembled WGS sequence"/>
</dbReference>
<comment type="caution">
    <text evidence="1">The sequence shown here is derived from an EMBL/GenBank/DDBJ whole genome shotgun (WGS) entry which is preliminary data.</text>
</comment>
<dbReference type="AlphaFoldDB" id="A0A427A341"/>
<organism evidence="1 2">
    <name type="scientific">Ensete ventricosum</name>
    <name type="common">Abyssinian banana</name>
    <name type="synonym">Musa ensete</name>
    <dbReference type="NCBI Taxonomy" id="4639"/>
    <lineage>
        <taxon>Eukaryota</taxon>
        <taxon>Viridiplantae</taxon>
        <taxon>Streptophyta</taxon>
        <taxon>Embryophyta</taxon>
        <taxon>Tracheophyta</taxon>
        <taxon>Spermatophyta</taxon>
        <taxon>Magnoliopsida</taxon>
        <taxon>Liliopsida</taxon>
        <taxon>Zingiberales</taxon>
        <taxon>Musaceae</taxon>
        <taxon>Ensete</taxon>
    </lineage>
</organism>
<reference evidence="1 2" key="1">
    <citation type="journal article" date="2014" name="Agronomy (Basel)">
        <title>A Draft Genome Sequence for Ensete ventricosum, the Drought-Tolerant Tree Against Hunger.</title>
        <authorList>
            <person name="Harrison J."/>
            <person name="Moore K.A."/>
            <person name="Paszkiewicz K."/>
            <person name="Jones T."/>
            <person name="Grant M."/>
            <person name="Ambacheew D."/>
            <person name="Muzemil S."/>
            <person name="Studholme D.J."/>
        </authorList>
    </citation>
    <scope>NUCLEOTIDE SEQUENCE [LARGE SCALE GENOMIC DNA]</scope>
</reference>
<accession>A0A427A341</accession>
<dbReference type="EMBL" id="AMZH03003953">
    <property type="protein sequence ID" value="RRT70621.1"/>
    <property type="molecule type" value="Genomic_DNA"/>
</dbReference>
<gene>
    <name evidence="1" type="ORF">B296_00026660</name>
</gene>
<protein>
    <submittedName>
        <fullName evidence="1">Uncharacterized protein</fullName>
    </submittedName>
</protein>
<sequence>MLLSSPTVALYLPATPSSAQPRNRITIAPSSSPPHRLPCQLSAHVAIFRISPTAVAIFNPHHCYSSPAIAATHHYFMLPPLFATIASSPFSPTTASAIATHTKSCRCSPVVVAFCS</sequence>
<evidence type="ECO:0000313" key="1">
    <source>
        <dbReference type="EMBL" id="RRT70621.1"/>
    </source>
</evidence>
<proteinExistence type="predicted"/>
<evidence type="ECO:0000313" key="2">
    <source>
        <dbReference type="Proteomes" id="UP000287651"/>
    </source>
</evidence>